<comment type="similarity">
    <text evidence="1">Belongs to the peptidase S10 family.</text>
</comment>
<dbReference type="PANTHER" id="PTHR11802">
    <property type="entry name" value="SERINE PROTEASE FAMILY S10 SERINE CARBOXYPEPTIDASE"/>
    <property type="match status" value="1"/>
</dbReference>
<sequence length="498" mass="56129">MANVLFRFSVFSISLFQVLSAASGGSYSRVKFLPGFSGPLPFLLETGYVGVGDSEEIQLFHYSVESEGNPQTDPLLLWLTGGPGCSTLSGLAFEIGPIRFKEELYNGSLPELILDPHSWTKKSSIIFVDLPMGTGFSYSTTSEERKPGDFNQIHHALQFLRKWLVDHPKFISNPFYVGGDSYSGIIVPILVQEILEGNKHIFPFINFKGYILGNPITIRGSNENFAIPFAHSKTLISDELFESLKTSCKGEYVNIDPSNVECLRHYNTYEKCISQVSEGCILRPKCVLPSSNQHDIFGRRSLYNTPVHPGCVSYKYLLSYDWANDDQVQRALHIREGSIGEWIRCKKKDYQYEIKSVFPYHVNLSSKGYRSLIYSGDHDMMVPSMDTQAWIKSLNYSIVDDWRPWFIEDQVAGDIFSTARLSSSLSIRKEKSGGDFAKAKLKSMFSEPTFNVVMRIVAGKRFYGEGILCSEMENAKDPYGVRWTPMACRGRGCTEGVQ</sequence>
<feature type="chain" id="PRO_5026945726" evidence="2">
    <location>
        <begin position="22"/>
        <end position="498"/>
    </location>
</feature>
<dbReference type="GeneID" id="111025759"/>
<evidence type="ECO:0000313" key="4">
    <source>
        <dbReference type="RefSeq" id="XP_022159369.1"/>
    </source>
</evidence>
<dbReference type="SUPFAM" id="SSF53474">
    <property type="entry name" value="alpha/beta-Hydrolases"/>
    <property type="match status" value="1"/>
</dbReference>
<evidence type="ECO:0000256" key="2">
    <source>
        <dbReference type="SAM" id="SignalP"/>
    </source>
</evidence>
<proteinExistence type="inferred from homology"/>
<dbReference type="Pfam" id="PF00450">
    <property type="entry name" value="Peptidase_S10"/>
    <property type="match status" value="1"/>
</dbReference>
<evidence type="ECO:0000313" key="3">
    <source>
        <dbReference type="Proteomes" id="UP000504603"/>
    </source>
</evidence>
<dbReference type="GO" id="GO:0019748">
    <property type="term" value="P:secondary metabolic process"/>
    <property type="evidence" value="ECO:0007669"/>
    <property type="project" value="TreeGrafter"/>
</dbReference>
<dbReference type="Proteomes" id="UP000504603">
    <property type="component" value="Unplaced"/>
</dbReference>
<dbReference type="OrthoDB" id="443318at2759"/>
<accession>A0A6J1E278</accession>
<reference evidence="4" key="1">
    <citation type="submission" date="2025-08" db="UniProtKB">
        <authorList>
            <consortium name="RefSeq"/>
        </authorList>
    </citation>
    <scope>IDENTIFICATION</scope>
    <source>
        <strain evidence="4">OHB3-1</strain>
    </source>
</reference>
<dbReference type="Gene3D" id="3.40.50.1820">
    <property type="entry name" value="alpha/beta hydrolase"/>
    <property type="match status" value="1"/>
</dbReference>
<dbReference type="AlphaFoldDB" id="A0A6J1E278"/>
<dbReference type="InterPro" id="IPR001563">
    <property type="entry name" value="Peptidase_S10"/>
</dbReference>
<dbReference type="PANTHER" id="PTHR11802:SF29">
    <property type="entry name" value="SERINE CARBOXYPEPTIDASE-LIKE 19"/>
    <property type="match status" value="1"/>
</dbReference>
<keyword evidence="3" id="KW-1185">Reference proteome</keyword>
<feature type="signal peptide" evidence="2">
    <location>
        <begin position="1"/>
        <end position="21"/>
    </location>
</feature>
<dbReference type="FunFam" id="3.40.50.1820:FF:000072">
    <property type="entry name" value="Serine carboxypeptidase-like 19"/>
    <property type="match status" value="1"/>
</dbReference>
<dbReference type="GO" id="GO:0016747">
    <property type="term" value="F:acyltransferase activity, transferring groups other than amino-acyl groups"/>
    <property type="evidence" value="ECO:0007669"/>
    <property type="project" value="TreeGrafter"/>
</dbReference>
<protein>
    <submittedName>
        <fullName evidence="4">Serine carboxypeptidase-like 7 isoform X1</fullName>
    </submittedName>
</protein>
<keyword evidence="2" id="KW-0732">Signal</keyword>
<dbReference type="GO" id="GO:0006508">
    <property type="term" value="P:proteolysis"/>
    <property type="evidence" value="ECO:0007669"/>
    <property type="project" value="InterPro"/>
</dbReference>
<organism evidence="3 4">
    <name type="scientific">Momordica charantia</name>
    <name type="common">Bitter gourd</name>
    <name type="synonym">Balsam pear</name>
    <dbReference type="NCBI Taxonomy" id="3673"/>
    <lineage>
        <taxon>Eukaryota</taxon>
        <taxon>Viridiplantae</taxon>
        <taxon>Streptophyta</taxon>
        <taxon>Embryophyta</taxon>
        <taxon>Tracheophyta</taxon>
        <taxon>Spermatophyta</taxon>
        <taxon>Magnoliopsida</taxon>
        <taxon>eudicotyledons</taxon>
        <taxon>Gunneridae</taxon>
        <taxon>Pentapetalae</taxon>
        <taxon>rosids</taxon>
        <taxon>fabids</taxon>
        <taxon>Cucurbitales</taxon>
        <taxon>Cucurbitaceae</taxon>
        <taxon>Momordiceae</taxon>
        <taxon>Momordica</taxon>
    </lineage>
</organism>
<name>A0A6J1E278_MOMCH</name>
<dbReference type="InterPro" id="IPR029058">
    <property type="entry name" value="AB_hydrolase_fold"/>
</dbReference>
<dbReference type="KEGG" id="mcha:111025759"/>
<dbReference type="PRINTS" id="PR00724">
    <property type="entry name" value="CRBOXYPTASEC"/>
</dbReference>
<dbReference type="GO" id="GO:0004185">
    <property type="term" value="F:serine-type carboxypeptidase activity"/>
    <property type="evidence" value="ECO:0007669"/>
    <property type="project" value="InterPro"/>
</dbReference>
<evidence type="ECO:0000256" key="1">
    <source>
        <dbReference type="ARBA" id="ARBA00009431"/>
    </source>
</evidence>
<dbReference type="RefSeq" id="XP_022159369.1">
    <property type="nucleotide sequence ID" value="XM_022303677.1"/>
</dbReference>
<gene>
    <name evidence="4" type="primary">LOC111025759</name>
</gene>